<dbReference type="InterPro" id="IPR036291">
    <property type="entry name" value="NAD(P)-bd_dom_sf"/>
</dbReference>
<keyword evidence="5" id="KW-1185">Reference proteome</keyword>
<dbReference type="InterPro" id="IPR032875">
    <property type="entry name" value="Succ_CoA_lig_flav_dom"/>
</dbReference>
<evidence type="ECO:0000313" key="5">
    <source>
        <dbReference type="Proteomes" id="UP001156641"/>
    </source>
</evidence>
<dbReference type="Gene3D" id="3.30.470.20">
    <property type="entry name" value="ATP-grasp fold, B domain"/>
    <property type="match status" value="1"/>
</dbReference>
<keyword evidence="2" id="KW-0547">Nucleotide-binding</keyword>
<proteinExistence type="predicted"/>
<dbReference type="PANTHER" id="PTHR42793">
    <property type="entry name" value="COA BINDING DOMAIN CONTAINING PROTEIN"/>
    <property type="match status" value="1"/>
</dbReference>
<dbReference type="InterPro" id="IPR043938">
    <property type="entry name" value="Ligase_CoA_dom"/>
</dbReference>
<comment type="caution">
    <text evidence="4">The sequence shown here is derived from an EMBL/GenBank/DDBJ whole genome shotgun (WGS) entry which is preliminary data.</text>
</comment>
<organism evidence="4 5">
    <name type="scientific">Acidocella aquatica</name>
    <dbReference type="NCBI Taxonomy" id="1922313"/>
    <lineage>
        <taxon>Bacteria</taxon>
        <taxon>Pseudomonadati</taxon>
        <taxon>Pseudomonadota</taxon>
        <taxon>Alphaproteobacteria</taxon>
        <taxon>Acetobacterales</taxon>
        <taxon>Acidocellaceae</taxon>
        <taxon>Acidocella</taxon>
    </lineage>
</organism>
<dbReference type="InterPro" id="IPR013815">
    <property type="entry name" value="ATP_grasp_subdomain_1"/>
</dbReference>
<evidence type="ECO:0000259" key="3">
    <source>
        <dbReference type="PROSITE" id="PS50975"/>
    </source>
</evidence>
<dbReference type="EMBL" id="BSOS01000086">
    <property type="protein sequence ID" value="GLR68257.1"/>
    <property type="molecule type" value="Genomic_DNA"/>
</dbReference>
<dbReference type="RefSeq" id="WP_284259101.1">
    <property type="nucleotide sequence ID" value="NZ_BSOS01000086.1"/>
</dbReference>
<dbReference type="SUPFAM" id="SSF56059">
    <property type="entry name" value="Glutathione synthetase ATP-binding domain-like"/>
    <property type="match status" value="1"/>
</dbReference>
<reference evidence="5" key="1">
    <citation type="journal article" date="2019" name="Int. J. Syst. Evol. Microbiol.">
        <title>The Global Catalogue of Microorganisms (GCM) 10K type strain sequencing project: providing services to taxonomists for standard genome sequencing and annotation.</title>
        <authorList>
            <consortium name="The Broad Institute Genomics Platform"/>
            <consortium name="The Broad Institute Genome Sequencing Center for Infectious Disease"/>
            <person name="Wu L."/>
            <person name="Ma J."/>
        </authorList>
    </citation>
    <scope>NUCLEOTIDE SEQUENCE [LARGE SCALE GENOMIC DNA]</scope>
    <source>
        <strain evidence="5">NBRC 112502</strain>
    </source>
</reference>
<dbReference type="Gene3D" id="3.30.1490.20">
    <property type="entry name" value="ATP-grasp fold, A domain"/>
    <property type="match status" value="1"/>
</dbReference>
<dbReference type="Gene3D" id="3.40.50.720">
    <property type="entry name" value="NAD(P)-binding Rossmann-like Domain"/>
    <property type="match status" value="1"/>
</dbReference>
<keyword evidence="1" id="KW-0816">Tricarboxylic acid cycle</keyword>
<protein>
    <recommendedName>
        <fullName evidence="3">ATP-grasp domain-containing protein</fullName>
    </recommendedName>
</protein>
<dbReference type="Proteomes" id="UP001156641">
    <property type="component" value="Unassembled WGS sequence"/>
</dbReference>
<dbReference type="Pfam" id="PF13380">
    <property type="entry name" value="CoA_binding_2"/>
    <property type="match status" value="1"/>
</dbReference>
<feature type="domain" description="ATP-grasp" evidence="3">
    <location>
        <begin position="480"/>
        <end position="692"/>
    </location>
</feature>
<dbReference type="Pfam" id="PF13549">
    <property type="entry name" value="ATP-grasp_5"/>
    <property type="match status" value="1"/>
</dbReference>
<name>A0ABQ6ACC3_9PROT</name>
<dbReference type="Pfam" id="PF13607">
    <property type="entry name" value="Succ_CoA_lig"/>
    <property type="match status" value="1"/>
</dbReference>
<dbReference type="SMART" id="SM00881">
    <property type="entry name" value="CoA_binding"/>
    <property type="match status" value="1"/>
</dbReference>
<evidence type="ECO:0000256" key="2">
    <source>
        <dbReference type="PROSITE-ProRule" id="PRU00409"/>
    </source>
</evidence>
<dbReference type="InterPro" id="IPR016102">
    <property type="entry name" value="Succinyl-CoA_synth-like"/>
</dbReference>
<dbReference type="InterPro" id="IPR003781">
    <property type="entry name" value="CoA-bd"/>
</dbReference>
<dbReference type="PANTHER" id="PTHR42793:SF4">
    <property type="entry name" value="BLL6376 PROTEIN"/>
    <property type="match status" value="1"/>
</dbReference>
<gene>
    <name evidence="4" type="ORF">GCM10010909_29380</name>
</gene>
<sequence length="699" mass="73101">MSLIPLLKPRSIAIIGASTNMKRVGGIPMELLVRAGFEKLYPVNPKNTEVQGRTAYPDIESVPEPVDLVLLAIGAEDVLAYLERCHAIGIKAAIVFAAGYAETNEAEGVKRQEELRAFAWRTGMRVAGPNCMGNANFSDGIFTTFGTSFQPGDPAGRTALLTQSGNMCATVYRMARRSGVAFSHVINTGNEADVDFADYLTFLAEDPDTDAALCYIEELREGEAFLKAAAAFRATGKLLAVYKVGASEKGAEAARSHTAALAGDSAAYDAAFAASGVARAAELAGLADLAYLHCFGAKIAGSACAILSVSGAAGAILADALSLNGGGVPTLPEAVQASLRASIPAFGMVANPVDLTGNLVNSNDFLFEAVNLTLSPSDIDVLIVYLPGYFLESAMDQLERAAARLNKLVIVIDTFALGSRERLAAAGIAYFDDFDRAARAICAYGAWKQESSATPSRITPQANWPAFPSGEPALSETAAKQALAAFGVPVVHDALVRNAADARIAAERIGYPLVAKLVSPDVAHKTEHGLIRLGVKNAEAAAEAFETMTAKARSMPGVRIEGVTLEPMLSGGVEILAGVTRDPVFGWMLTVGLGGVWTELMKDVSHKLLPVDAAGAEAMLRGLKGFKLLDGYRGAPKADVAAAARAIAALGEAVLAGGNKLREVEINPLLVMPEGRGAVAVDALVLLNTLIEKRTEEAA</sequence>
<dbReference type="SUPFAM" id="SSF52210">
    <property type="entry name" value="Succinyl-CoA synthetase domains"/>
    <property type="match status" value="2"/>
</dbReference>
<dbReference type="Gene3D" id="3.40.50.261">
    <property type="entry name" value="Succinyl-CoA synthetase domains"/>
    <property type="match status" value="2"/>
</dbReference>
<dbReference type="PROSITE" id="PS50975">
    <property type="entry name" value="ATP_GRASP"/>
    <property type="match status" value="1"/>
</dbReference>
<evidence type="ECO:0000313" key="4">
    <source>
        <dbReference type="EMBL" id="GLR68257.1"/>
    </source>
</evidence>
<accession>A0ABQ6ACC3</accession>
<keyword evidence="2" id="KW-0067">ATP-binding</keyword>
<evidence type="ECO:0000256" key="1">
    <source>
        <dbReference type="ARBA" id="ARBA00022532"/>
    </source>
</evidence>
<dbReference type="Pfam" id="PF19045">
    <property type="entry name" value="Ligase_CoA_2"/>
    <property type="match status" value="1"/>
</dbReference>
<dbReference type="SUPFAM" id="SSF51735">
    <property type="entry name" value="NAD(P)-binding Rossmann-fold domains"/>
    <property type="match status" value="1"/>
</dbReference>
<dbReference type="InterPro" id="IPR011761">
    <property type="entry name" value="ATP-grasp"/>
</dbReference>